<feature type="transmembrane region" description="Helical" evidence="4">
    <location>
        <begin position="388"/>
        <end position="411"/>
    </location>
</feature>
<keyword evidence="2" id="KW-0677">Repeat</keyword>
<organism evidence="7 8">
    <name type="scientific">Mucor plumbeus</name>
    <dbReference type="NCBI Taxonomy" id="97098"/>
    <lineage>
        <taxon>Eukaryota</taxon>
        <taxon>Fungi</taxon>
        <taxon>Fungi incertae sedis</taxon>
        <taxon>Mucoromycota</taxon>
        <taxon>Mucoromycotina</taxon>
        <taxon>Mucoromycetes</taxon>
        <taxon>Mucorales</taxon>
        <taxon>Mucorineae</taxon>
        <taxon>Mucoraceae</taxon>
        <taxon>Mucor</taxon>
    </lineage>
</organism>
<keyword evidence="4" id="KW-0472">Membrane</keyword>
<feature type="chain" id="PRO_5034722146" description="Attractin/MKLN-like beta-propeller domain-containing protein" evidence="5">
    <location>
        <begin position="27"/>
        <end position="549"/>
    </location>
</feature>
<evidence type="ECO:0000259" key="6">
    <source>
        <dbReference type="Pfam" id="PF24981"/>
    </source>
</evidence>
<dbReference type="InterPro" id="IPR056737">
    <property type="entry name" value="Beta-prop_ATRN-MKLN-like"/>
</dbReference>
<dbReference type="Pfam" id="PF24981">
    <property type="entry name" value="Beta-prop_ATRN-LZTR1"/>
    <property type="match status" value="1"/>
</dbReference>
<evidence type="ECO:0000256" key="4">
    <source>
        <dbReference type="SAM" id="Phobius"/>
    </source>
</evidence>
<evidence type="ECO:0000256" key="2">
    <source>
        <dbReference type="ARBA" id="ARBA00022737"/>
    </source>
</evidence>
<feature type="region of interest" description="Disordered" evidence="3">
    <location>
        <begin position="516"/>
        <end position="549"/>
    </location>
</feature>
<dbReference type="InterPro" id="IPR015915">
    <property type="entry name" value="Kelch-typ_b-propeller"/>
</dbReference>
<evidence type="ECO:0000256" key="5">
    <source>
        <dbReference type="SAM" id="SignalP"/>
    </source>
</evidence>
<feature type="domain" description="Attractin/MKLN-like beta-propeller" evidence="6">
    <location>
        <begin position="109"/>
        <end position="349"/>
    </location>
</feature>
<name>A0A8H7UXE2_9FUNG</name>
<dbReference type="Proteomes" id="UP000650833">
    <property type="component" value="Unassembled WGS sequence"/>
</dbReference>
<keyword evidence="5" id="KW-0732">Signal</keyword>
<dbReference type="PANTHER" id="PTHR46093:SF18">
    <property type="entry name" value="FIBRONECTIN TYPE-III DOMAIN-CONTAINING PROTEIN"/>
    <property type="match status" value="1"/>
</dbReference>
<protein>
    <recommendedName>
        <fullName evidence="6">Attractin/MKLN-like beta-propeller domain-containing protein</fullName>
    </recommendedName>
</protein>
<sequence length="549" mass="60541">MISCKHTVVLVVAVLSILIPRSSVDAIQVEKQSESQCGLLGDSIYCFGGYIKDTLFDNQLYILSLKDLPIGNNSMESIAQSWSLVNHSNSEYVLEPRRKATSTTYGNTLYITGGYCYGTTVLDNQTIAYDRDTNTWRTFKNYTTPTGYVRQVYSATAVNLAPLENTIALFGGSTQNTLLSGPAPVQLDVKNSTVIHEGFTSIYTFDYIQNLWAEKSPQINVPTNFYSSQTATFNPRNGLIYYMGGSYFSPSDYSISNDQGYNTTNVFNTTSSGWHIVQLQGEVPAPRISPTATLLPNSNHILLFGGSETGGFAAYINFCYTLDLDNNNWTVQSNTHGGSSALRFSHSDTFPYTEIVKPAAVIPNTIDNSTVISAGNISPTVNILSTGAIAGIAVSCIVIGLVVSAAFLYFFCIRRKKEVKKNIDELSVDWDQVENFYNNFNESHGQTMIENEKYLSIFKPGEKTLQTFSSSSIVTSPERYTPHVYDDDSIPKDSKTLNSNSTSNLAEEQIKLMKPSIVNEESDTKYVSSSPKPVAMRLKPDIDVTPDNT</sequence>
<dbReference type="Gene3D" id="2.120.10.80">
    <property type="entry name" value="Kelch-type beta propeller"/>
    <property type="match status" value="2"/>
</dbReference>
<gene>
    <name evidence="7" type="ORF">INT46_006680</name>
</gene>
<evidence type="ECO:0000313" key="8">
    <source>
        <dbReference type="Proteomes" id="UP000650833"/>
    </source>
</evidence>
<evidence type="ECO:0000256" key="1">
    <source>
        <dbReference type="ARBA" id="ARBA00022441"/>
    </source>
</evidence>
<feature type="compositionally biased region" description="Basic and acidic residues" evidence="3">
    <location>
        <begin position="484"/>
        <end position="495"/>
    </location>
</feature>
<dbReference type="PANTHER" id="PTHR46093">
    <property type="entry name" value="ACYL-COA-BINDING DOMAIN-CONTAINING PROTEIN 5"/>
    <property type="match status" value="1"/>
</dbReference>
<keyword evidence="4" id="KW-0812">Transmembrane</keyword>
<reference evidence="7" key="1">
    <citation type="submission" date="2020-12" db="EMBL/GenBank/DDBJ databases">
        <title>Metabolic potential, ecology and presence of endohyphal bacteria is reflected in genomic diversity of Mucoromycotina.</title>
        <authorList>
            <person name="Muszewska A."/>
            <person name="Okrasinska A."/>
            <person name="Steczkiewicz K."/>
            <person name="Drgas O."/>
            <person name="Orlowska M."/>
            <person name="Perlinska-Lenart U."/>
            <person name="Aleksandrzak-Piekarczyk T."/>
            <person name="Szatraj K."/>
            <person name="Zielenkiewicz U."/>
            <person name="Pilsyk S."/>
            <person name="Malc E."/>
            <person name="Mieczkowski P."/>
            <person name="Kruszewska J.S."/>
            <person name="Biernat P."/>
            <person name="Pawlowska J."/>
        </authorList>
    </citation>
    <scope>NUCLEOTIDE SEQUENCE</scope>
    <source>
        <strain evidence="7">CBS 226.32</strain>
    </source>
</reference>
<dbReference type="EMBL" id="JAEPRC010000357">
    <property type="protein sequence ID" value="KAG2199280.1"/>
    <property type="molecule type" value="Genomic_DNA"/>
</dbReference>
<keyword evidence="8" id="KW-1185">Reference proteome</keyword>
<dbReference type="OrthoDB" id="2263777at2759"/>
<evidence type="ECO:0000313" key="7">
    <source>
        <dbReference type="EMBL" id="KAG2199280.1"/>
    </source>
</evidence>
<evidence type="ECO:0000256" key="3">
    <source>
        <dbReference type="SAM" id="MobiDB-lite"/>
    </source>
</evidence>
<feature type="signal peptide" evidence="5">
    <location>
        <begin position="1"/>
        <end position="26"/>
    </location>
</feature>
<keyword evidence="4" id="KW-1133">Transmembrane helix</keyword>
<proteinExistence type="predicted"/>
<dbReference type="CDD" id="cd12087">
    <property type="entry name" value="TM_EGFR-like"/>
    <property type="match status" value="1"/>
</dbReference>
<comment type="caution">
    <text evidence="7">The sequence shown here is derived from an EMBL/GenBank/DDBJ whole genome shotgun (WGS) entry which is preliminary data.</text>
</comment>
<feature type="region of interest" description="Disordered" evidence="3">
    <location>
        <begin position="484"/>
        <end position="503"/>
    </location>
</feature>
<keyword evidence="1" id="KW-0880">Kelch repeat</keyword>
<accession>A0A8H7UXE2</accession>
<dbReference type="SUPFAM" id="SSF117281">
    <property type="entry name" value="Kelch motif"/>
    <property type="match status" value="2"/>
</dbReference>
<dbReference type="AlphaFoldDB" id="A0A8H7UXE2"/>